<protein>
    <submittedName>
        <fullName evidence="6">MBL fold metallo-hydrolase</fullName>
    </submittedName>
</protein>
<dbReference type="GO" id="GO:0046872">
    <property type="term" value="F:metal ion binding"/>
    <property type="evidence" value="ECO:0007669"/>
    <property type="project" value="UniProtKB-KW"/>
</dbReference>
<evidence type="ECO:0000313" key="6">
    <source>
        <dbReference type="EMBL" id="HIX65694.1"/>
    </source>
</evidence>
<dbReference type="PANTHER" id="PTHR46233">
    <property type="entry name" value="HYDROXYACYLGLUTATHIONE HYDROLASE GLOC"/>
    <property type="match status" value="1"/>
</dbReference>
<comment type="caution">
    <text evidence="6">The sequence shown here is derived from an EMBL/GenBank/DDBJ whole genome shotgun (WGS) entry which is preliminary data.</text>
</comment>
<dbReference type="Gene3D" id="3.60.15.10">
    <property type="entry name" value="Ribonuclease Z/Hydroxyacylglutathione hydrolase-like"/>
    <property type="match status" value="1"/>
</dbReference>
<dbReference type="SUPFAM" id="SSF56281">
    <property type="entry name" value="Metallo-hydrolase/oxidoreductase"/>
    <property type="match status" value="1"/>
</dbReference>
<proteinExistence type="predicted"/>
<dbReference type="Proteomes" id="UP000886800">
    <property type="component" value="Unassembled WGS sequence"/>
</dbReference>
<name>A0A9D1WR43_9FIRM</name>
<dbReference type="InterPro" id="IPR001279">
    <property type="entry name" value="Metallo-B-lactamas"/>
</dbReference>
<evidence type="ECO:0000256" key="1">
    <source>
        <dbReference type="ARBA" id="ARBA00001947"/>
    </source>
</evidence>
<evidence type="ECO:0000256" key="4">
    <source>
        <dbReference type="ARBA" id="ARBA00022833"/>
    </source>
</evidence>
<reference evidence="6" key="1">
    <citation type="journal article" date="2021" name="PeerJ">
        <title>Extensive microbial diversity within the chicken gut microbiome revealed by metagenomics and culture.</title>
        <authorList>
            <person name="Gilroy R."/>
            <person name="Ravi A."/>
            <person name="Getino M."/>
            <person name="Pursley I."/>
            <person name="Horton D.L."/>
            <person name="Alikhan N.F."/>
            <person name="Baker D."/>
            <person name="Gharbi K."/>
            <person name="Hall N."/>
            <person name="Watson M."/>
            <person name="Adriaenssens E.M."/>
            <person name="Foster-Nyarko E."/>
            <person name="Jarju S."/>
            <person name="Secka A."/>
            <person name="Antonio M."/>
            <person name="Oren A."/>
            <person name="Chaudhuri R.R."/>
            <person name="La Ragione R."/>
            <person name="Hildebrand F."/>
            <person name="Pallen M.J."/>
        </authorList>
    </citation>
    <scope>NUCLEOTIDE SEQUENCE</scope>
    <source>
        <strain evidence="6">CHK188-5543</strain>
    </source>
</reference>
<evidence type="ECO:0000259" key="5">
    <source>
        <dbReference type="SMART" id="SM00849"/>
    </source>
</evidence>
<dbReference type="PANTHER" id="PTHR46233:SF3">
    <property type="entry name" value="HYDROXYACYLGLUTATHIONE HYDROLASE GLOC"/>
    <property type="match status" value="1"/>
</dbReference>
<reference evidence="6" key="2">
    <citation type="submission" date="2021-04" db="EMBL/GenBank/DDBJ databases">
        <authorList>
            <person name="Gilroy R."/>
        </authorList>
    </citation>
    <scope>NUCLEOTIDE SEQUENCE</scope>
    <source>
        <strain evidence="6">CHK188-5543</strain>
    </source>
</reference>
<dbReference type="AlphaFoldDB" id="A0A9D1WR43"/>
<accession>A0A9D1WR43</accession>
<dbReference type="InterPro" id="IPR036866">
    <property type="entry name" value="RibonucZ/Hydroxyglut_hydro"/>
</dbReference>
<feature type="domain" description="Metallo-beta-lactamase" evidence="5">
    <location>
        <begin position="12"/>
        <end position="188"/>
    </location>
</feature>
<keyword evidence="2" id="KW-0479">Metal-binding</keyword>
<sequence length="208" mass="22380">MQIHTLVVGMMEVNCYIVEQAGACAVIDPGEEPQRLISFLEDNGLTPTHILLTHGHFDHIGGVNPLRERFGCQLAVGKGDAPMLADPQQNMGTMTGKPLDLYRMTPDLLLEEGETVQVGPLAFQVLETPGHTPGGVTYLCGDTLFTGDTLFRGSVGRTDFPGGSPAALMHAVKRLAALEGDYQVLPGHGPASRLSWERTHNFFMRAGG</sequence>
<evidence type="ECO:0000256" key="3">
    <source>
        <dbReference type="ARBA" id="ARBA00022801"/>
    </source>
</evidence>
<keyword evidence="3" id="KW-0378">Hydrolase</keyword>
<comment type="cofactor">
    <cofactor evidence="1">
        <name>Zn(2+)</name>
        <dbReference type="ChEBI" id="CHEBI:29105"/>
    </cofactor>
</comment>
<evidence type="ECO:0000313" key="7">
    <source>
        <dbReference type="Proteomes" id="UP000886800"/>
    </source>
</evidence>
<dbReference type="CDD" id="cd06262">
    <property type="entry name" value="metallo-hydrolase-like_MBL-fold"/>
    <property type="match status" value="1"/>
</dbReference>
<organism evidence="6 7">
    <name type="scientific">Candidatus Anaerotruncus excrementipullorum</name>
    <dbReference type="NCBI Taxonomy" id="2838465"/>
    <lineage>
        <taxon>Bacteria</taxon>
        <taxon>Bacillati</taxon>
        <taxon>Bacillota</taxon>
        <taxon>Clostridia</taxon>
        <taxon>Eubacteriales</taxon>
        <taxon>Oscillospiraceae</taxon>
        <taxon>Anaerotruncus</taxon>
    </lineage>
</organism>
<dbReference type="InterPro" id="IPR051453">
    <property type="entry name" value="MBL_Glyoxalase_II"/>
</dbReference>
<dbReference type="EMBL" id="DXES01000121">
    <property type="protein sequence ID" value="HIX65694.1"/>
    <property type="molecule type" value="Genomic_DNA"/>
</dbReference>
<keyword evidence="4" id="KW-0862">Zinc</keyword>
<gene>
    <name evidence="6" type="ORF">H9736_05535</name>
</gene>
<evidence type="ECO:0000256" key="2">
    <source>
        <dbReference type="ARBA" id="ARBA00022723"/>
    </source>
</evidence>
<dbReference type="SMART" id="SM00849">
    <property type="entry name" value="Lactamase_B"/>
    <property type="match status" value="1"/>
</dbReference>
<dbReference type="GO" id="GO:0016787">
    <property type="term" value="F:hydrolase activity"/>
    <property type="evidence" value="ECO:0007669"/>
    <property type="project" value="UniProtKB-KW"/>
</dbReference>
<dbReference type="Pfam" id="PF00753">
    <property type="entry name" value="Lactamase_B"/>
    <property type="match status" value="1"/>
</dbReference>